<reference evidence="1 2" key="1">
    <citation type="submission" date="2019-06" db="EMBL/GenBank/DDBJ databases">
        <title>A large-scale integrated study on North Sea by COGITO (Coastal Microbe Genomic &amp; Taxonomic Observatory).</title>
        <authorList>
            <person name="Teeling H."/>
        </authorList>
    </citation>
    <scope>NUCLEOTIDE SEQUENCE [LARGE SCALE GENOMIC DNA]</scope>
    <source>
        <strain evidence="1 2">MAR_2009_79</strain>
    </source>
</reference>
<name>A0ABY3AH30_9FLAO</name>
<evidence type="ECO:0008006" key="3">
    <source>
        <dbReference type="Google" id="ProtNLM"/>
    </source>
</evidence>
<protein>
    <recommendedName>
        <fullName evidence="3">Arm DNA-binding domain-containing protein</fullName>
    </recommendedName>
</protein>
<gene>
    <name evidence="1" type="ORF">GQ41_4449</name>
</gene>
<evidence type="ECO:0000313" key="2">
    <source>
        <dbReference type="Proteomes" id="UP000315363"/>
    </source>
</evidence>
<proteinExistence type="predicted"/>
<sequence>MAKVRLILDTRKSAKSSTNGLYPVAIRLFHKKARIIRPTLSLSQIRMG</sequence>
<dbReference type="Proteomes" id="UP000315363">
    <property type="component" value="Unassembled WGS sequence"/>
</dbReference>
<organism evidence="1 2">
    <name type="scientific">Arenibacter algicola</name>
    <dbReference type="NCBI Taxonomy" id="616991"/>
    <lineage>
        <taxon>Bacteria</taxon>
        <taxon>Pseudomonadati</taxon>
        <taxon>Bacteroidota</taxon>
        <taxon>Flavobacteriia</taxon>
        <taxon>Flavobacteriales</taxon>
        <taxon>Flavobacteriaceae</taxon>
        <taxon>Arenibacter</taxon>
    </lineage>
</organism>
<evidence type="ECO:0000313" key="1">
    <source>
        <dbReference type="EMBL" id="TQO39758.1"/>
    </source>
</evidence>
<accession>A0ABY3AH30</accession>
<comment type="caution">
    <text evidence="1">The sequence shown here is derived from an EMBL/GenBank/DDBJ whole genome shotgun (WGS) entry which is preliminary data.</text>
</comment>
<keyword evidence="2" id="KW-1185">Reference proteome</keyword>
<dbReference type="EMBL" id="VHIF01000001">
    <property type="protein sequence ID" value="TQO39758.1"/>
    <property type="molecule type" value="Genomic_DNA"/>
</dbReference>